<protein>
    <submittedName>
        <fullName evidence="2">(rape) hypothetical protein</fullName>
    </submittedName>
    <submittedName>
        <fullName evidence="3">BnaA07g03100D protein</fullName>
    </submittedName>
</protein>
<name>A0A078GXZ5_BRANA</name>
<dbReference type="AlphaFoldDB" id="A0A078GXZ5"/>
<feature type="compositionally biased region" description="Low complexity" evidence="1">
    <location>
        <begin position="1"/>
        <end position="22"/>
    </location>
</feature>
<evidence type="ECO:0000313" key="3">
    <source>
        <dbReference type="EMBL" id="CDY31375.1"/>
    </source>
</evidence>
<organism evidence="3 4">
    <name type="scientific">Brassica napus</name>
    <name type="common">Rape</name>
    <dbReference type="NCBI Taxonomy" id="3708"/>
    <lineage>
        <taxon>Eukaryota</taxon>
        <taxon>Viridiplantae</taxon>
        <taxon>Streptophyta</taxon>
        <taxon>Embryophyta</taxon>
        <taxon>Tracheophyta</taxon>
        <taxon>Spermatophyta</taxon>
        <taxon>Magnoliopsida</taxon>
        <taxon>eudicotyledons</taxon>
        <taxon>Gunneridae</taxon>
        <taxon>Pentapetalae</taxon>
        <taxon>rosids</taxon>
        <taxon>malvids</taxon>
        <taxon>Brassicales</taxon>
        <taxon>Brassicaceae</taxon>
        <taxon>Brassiceae</taxon>
        <taxon>Brassica</taxon>
    </lineage>
</organism>
<dbReference type="Proteomes" id="UP000028999">
    <property type="component" value="Unassembled WGS sequence"/>
</dbReference>
<keyword evidence="4" id="KW-1185">Reference proteome</keyword>
<gene>
    <name evidence="3" type="primary">BnaA07g03100D</name>
    <name evidence="2" type="ORF">DARMORV10_A07P03940.1</name>
    <name evidence="3" type="ORF">GSBRNA2T00047573001</name>
</gene>
<reference evidence="3" key="2">
    <citation type="submission" date="2014-06" db="EMBL/GenBank/DDBJ databases">
        <authorList>
            <person name="Genoscope - CEA"/>
        </authorList>
    </citation>
    <scope>NUCLEOTIDE SEQUENCE</scope>
</reference>
<dbReference type="Proteomes" id="UP001295469">
    <property type="component" value="Chromosome A07"/>
</dbReference>
<dbReference type="EMBL" id="HG994361">
    <property type="protein sequence ID" value="CAF2157509.1"/>
    <property type="molecule type" value="Genomic_DNA"/>
</dbReference>
<accession>A0A078GXZ5</accession>
<reference evidence="3 4" key="1">
    <citation type="journal article" date="2014" name="Science">
        <title>Plant genetics. Early allopolyploid evolution in the post-Neolithic Brassica napus oilseed genome.</title>
        <authorList>
            <person name="Chalhoub B."/>
            <person name="Denoeud F."/>
            <person name="Liu S."/>
            <person name="Parkin I.A."/>
            <person name="Tang H."/>
            <person name="Wang X."/>
            <person name="Chiquet J."/>
            <person name="Belcram H."/>
            <person name="Tong C."/>
            <person name="Samans B."/>
            <person name="Correa M."/>
            <person name="Da Silva C."/>
            <person name="Just J."/>
            <person name="Falentin C."/>
            <person name="Koh C.S."/>
            <person name="Le Clainche I."/>
            <person name="Bernard M."/>
            <person name="Bento P."/>
            <person name="Noel B."/>
            <person name="Labadie K."/>
            <person name="Alberti A."/>
            <person name="Charles M."/>
            <person name="Arnaud D."/>
            <person name="Guo H."/>
            <person name="Daviaud C."/>
            <person name="Alamery S."/>
            <person name="Jabbari K."/>
            <person name="Zhao M."/>
            <person name="Edger P.P."/>
            <person name="Chelaifa H."/>
            <person name="Tack D."/>
            <person name="Lassalle G."/>
            <person name="Mestiri I."/>
            <person name="Schnel N."/>
            <person name="Le Paslier M.C."/>
            <person name="Fan G."/>
            <person name="Renault V."/>
            <person name="Bayer P.E."/>
            <person name="Golicz A.A."/>
            <person name="Manoli S."/>
            <person name="Lee T.H."/>
            <person name="Thi V.H."/>
            <person name="Chalabi S."/>
            <person name="Hu Q."/>
            <person name="Fan C."/>
            <person name="Tollenaere R."/>
            <person name="Lu Y."/>
            <person name="Battail C."/>
            <person name="Shen J."/>
            <person name="Sidebottom C.H."/>
            <person name="Wang X."/>
            <person name="Canaguier A."/>
            <person name="Chauveau A."/>
            <person name="Berard A."/>
            <person name="Deniot G."/>
            <person name="Guan M."/>
            <person name="Liu Z."/>
            <person name="Sun F."/>
            <person name="Lim Y.P."/>
            <person name="Lyons E."/>
            <person name="Town C.D."/>
            <person name="Bancroft I."/>
            <person name="Wang X."/>
            <person name="Meng J."/>
            <person name="Ma J."/>
            <person name="Pires J.C."/>
            <person name="King G.J."/>
            <person name="Brunel D."/>
            <person name="Delourme R."/>
            <person name="Renard M."/>
            <person name="Aury J.M."/>
            <person name="Adams K.L."/>
            <person name="Batley J."/>
            <person name="Snowdon R.J."/>
            <person name="Tost J."/>
            <person name="Edwards D."/>
            <person name="Zhou Y."/>
            <person name="Hua W."/>
            <person name="Sharpe A.G."/>
            <person name="Paterson A.H."/>
            <person name="Guan C."/>
            <person name="Wincker P."/>
        </authorList>
    </citation>
    <scope>NUCLEOTIDE SEQUENCE [LARGE SCALE GENOMIC DNA]</scope>
    <source>
        <strain evidence="4">cv. Darmor-bzh</strain>
    </source>
</reference>
<dbReference type="PaxDb" id="3708-A0A078GXZ5"/>
<dbReference type="EMBL" id="LK032271">
    <property type="protein sequence ID" value="CDY31375.1"/>
    <property type="molecule type" value="Genomic_DNA"/>
</dbReference>
<feature type="region of interest" description="Disordered" evidence="1">
    <location>
        <begin position="1"/>
        <end position="23"/>
    </location>
</feature>
<evidence type="ECO:0000256" key="1">
    <source>
        <dbReference type="SAM" id="MobiDB-lite"/>
    </source>
</evidence>
<evidence type="ECO:0000313" key="2">
    <source>
        <dbReference type="EMBL" id="CAF2157509.1"/>
    </source>
</evidence>
<proteinExistence type="predicted"/>
<dbReference type="Gramene" id="CDY31375">
    <property type="protein sequence ID" value="CDY31375"/>
    <property type="gene ID" value="GSBRNA2T00047573001"/>
</dbReference>
<reference evidence="2" key="3">
    <citation type="submission" date="2021-01" db="EMBL/GenBank/DDBJ databases">
        <authorList>
            <consortium name="Genoscope - CEA"/>
            <person name="William W."/>
        </authorList>
    </citation>
    <scope>NUCLEOTIDE SEQUENCE</scope>
</reference>
<sequence length="35" mass="3807">MNNNLDLDLNLNPPSSPSNPLLHPLQGVNLTLMLP</sequence>
<evidence type="ECO:0000313" key="4">
    <source>
        <dbReference type="Proteomes" id="UP000028999"/>
    </source>
</evidence>